<dbReference type="InterPro" id="IPR002575">
    <property type="entry name" value="Aminoglycoside_PTrfase"/>
</dbReference>
<name>A0A6G1L8T1_9PEZI</name>
<evidence type="ECO:0000259" key="1">
    <source>
        <dbReference type="Pfam" id="PF01636"/>
    </source>
</evidence>
<organism evidence="2 3">
    <name type="scientific">Teratosphaeria nubilosa</name>
    <dbReference type="NCBI Taxonomy" id="161662"/>
    <lineage>
        <taxon>Eukaryota</taxon>
        <taxon>Fungi</taxon>
        <taxon>Dikarya</taxon>
        <taxon>Ascomycota</taxon>
        <taxon>Pezizomycotina</taxon>
        <taxon>Dothideomycetes</taxon>
        <taxon>Dothideomycetidae</taxon>
        <taxon>Mycosphaerellales</taxon>
        <taxon>Teratosphaeriaceae</taxon>
        <taxon>Teratosphaeria</taxon>
    </lineage>
</organism>
<keyword evidence="3" id="KW-1185">Reference proteome</keyword>
<feature type="domain" description="Aminoglycoside phosphotransferase" evidence="1">
    <location>
        <begin position="96"/>
        <end position="232"/>
    </location>
</feature>
<sequence>DLDACHDFAATLFPRCTIQAASEQGGCSYTFVATDPRHEPAGRTTETCEPCKTIVQFRLLKHAIDMEMVEAARQASHLAPETWSLGELKVADGITLQAVAIECLPGRRFSDVQPRCKILGSQDLSQMKMLLRSLSKFLAETWRSGSESWTGMECCAGRVGKSLLFRLEKLARDLPTRDLRERATQVETAVRSGARDGLPIVLTHGDLLPSNILVDQASWRIRGVIDWAEAEWLPFGICLYGLEHLLGYMETAVGKRPKFVYYRQAKELRDEFWGLLLQQIPELENPKTLDQVMLARDVGVFLWRGFAWDDGAIDRVVNVVDDQEEVACLEAFLGLRSRAAR</sequence>
<dbReference type="Pfam" id="PF01636">
    <property type="entry name" value="APH"/>
    <property type="match status" value="1"/>
</dbReference>
<dbReference type="InterPro" id="IPR011009">
    <property type="entry name" value="Kinase-like_dom_sf"/>
</dbReference>
<dbReference type="Gene3D" id="3.90.1200.10">
    <property type="match status" value="1"/>
</dbReference>
<dbReference type="InterPro" id="IPR051678">
    <property type="entry name" value="AGP_Transferase"/>
</dbReference>
<dbReference type="Proteomes" id="UP000799436">
    <property type="component" value="Unassembled WGS sequence"/>
</dbReference>
<reference evidence="2" key="1">
    <citation type="journal article" date="2020" name="Stud. Mycol.">
        <title>101 Dothideomycetes genomes: a test case for predicting lifestyles and emergence of pathogens.</title>
        <authorList>
            <person name="Haridas S."/>
            <person name="Albert R."/>
            <person name="Binder M."/>
            <person name="Bloem J."/>
            <person name="Labutti K."/>
            <person name="Salamov A."/>
            <person name="Andreopoulos B."/>
            <person name="Baker S."/>
            <person name="Barry K."/>
            <person name="Bills G."/>
            <person name="Bluhm B."/>
            <person name="Cannon C."/>
            <person name="Castanera R."/>
            <person name="Culley D."/>
            <person name="Daum C."/>
            <person name="Ezra D."/>
            <person name="Gonzalez J."/>
            <person name="Henrissat B."/>
            <person name="Kuo A."/>
            <person name="Liang C."/>
            <person name="Lipzen A."/>
            <person name="Lutzoni F."/>
            <person name="Magnuson J."/>
            <person name="Mondo S."/>
            <person name="Nolan M."/>
            <person name="Ohm R."/>
            <person name="Pangilinan J."/>
            <person name="Park H.-J."/>
            <person name="Ramirez L."/>
            <person name="Alfaro M."/>
            <person name="Sun H."/>
            <person name="Tritt A."/>
            <person name="Yoshinaga Y."/>
            <person name="Zwiers L.-H."/>
            <person name="Turgeon B."/>
            <person name="Goodwin S."/>
            <person name="Spatafora J."/>
            <person name="Crous P."/>
            <person name="Grigoriev I."/>
        </authorList>
    </citation>
    <scope>NUCLEOTIDE SEQUENCE</scope>
    <source>
        <strain evidence="2">CBS 116005</strain>
    </source>
</reference>
<feature type="non-terminal residue" evidence="2">
    <location>
        <position position="1"/>
    </location>
</feature>
<dbReference type="AlphaFoldDB" id="A0A6G1L8T1"/>
<dbReference type="PANTHER" id="PTHR21310:SF59">
    <property type="entry name" value="AMINOGLYCOSIDE PHOSPHOTRANSFERASE DOMAIN-CONTAINING PROTEIN"/>
    <property type="match status" value="1"/>
</dbReference>
<dbReference type="PANTHER" id="PTHR21310">
    <property type="entry name" value="AMINOGLYCOSIDE PHOSPHOTRANSFERASE-RELATED-RELATED"/>
    <property type="match status" value="1"/>
</dbReference>
<accession>A0A6G1L8T1</accession>
<protein>
    <recommendedName>
        <fullName evidence="1">Aminoglycoside phosphotransferase domain-containing protein</fullName>
    </recommendedName>
</protein>
<gene>
    <name evidence="2" type="ORF">EJ03DRAFT_246110</name>
</gene>
<evidence type="ECO:0000313" key="3">
    <source>
        <dbReference type="Proteomes" id="UP000799436"/>
    </source>
</evidence>
<dbReference type="SUPFAM" id="SSF56112">
    <property type="entry name" value="Protein kinase-like (PK-like)"/>
    <property type="match status" value="1"/>
</dbReference>
<proteinExistence type="predicted"/>
<dbReference type="OrthoDB" id="5598852at2759"/>
<feature type="non-terminal residue" evidence="2">
    <location>
        <position position="341"/>
    </location>
</feature>
<evidence type="ECO:0000313" key="2">
    <source>
        <dbReference type="EMBL" id="KAF2769341.1"/>
    </source>
</evidence>
<dbReference type="EMBL" id="ML995834">
    <property type="protein sequence ID" value="KAF2769341.1"/>
    <property type="molecule type" value="Genomic_DNA"/>
</dbReference>